<evidence type="ECO:0000259" key="1">
    <source>
        <dbReference type="Pfam" id="PF14251"/>
    </source>
</evidence>
<gene>
    <name evidence="2" type="ORF">C2E20_4761</name>
</gene>
<organism evidence="2 3">
    <name type="scientific">Micractinium conductrix</name>
    <dbReference type="NCBI Taxonomy" id="554055"/>
    <lineage>
        <taxon>Eukaryota</taxon>
        <taxon>Viridiplantae</taxon>
        <taxon>Chlorophyta</taxon>
        <taxon>core chlorophytes</taxon>
        <taxon>Trebouxiophyceae</taxon>
        <taxon>Chlorellales</taxon>
        <taxon>Chlorellaceae</taxon>
        <taxon>Chlorella clade</taxon>
        <taxon>Micractinium</taxon>
    </lineage>
</organism>
<evidence type="ECO:0000313" key="3">
    <source>
        <dbReference type="Proteomes" id="UP000239649"/>
    </source>
</evidence>
<dbReference type="STRING" id="554055.A0A2P6VCX9"/>
<dbReference type="OrthoDB" id="2138860at2759"/>
<feature type="domain" description="DUF4346" evidence="1">
    <location>
        <begin position="81"/>
        <end position="187"/>
    </location>
</feature>
<dbReference type="Proteomes" id="UP000239649">
    <property type="component" value="Unassembled WGS sequence"/>
</dbReference>
<dbReference type="InterPro" id="IPR025595">
    <property type="entry name" value="PterinBD-DUF4346"/>
</dbReference>
<sequence length="187" mass="20096">MSVCFTARCAATPAGIVARRAPPRFADRSLVTTPSTSYAHHQKRRGAVAAAAGQGTEAVAAALPQLDASLDDRLSQRPLELDPAGYFIIKVDAEAKELVADFYTNFINEQGLACDPVTGKVISCKNGGVRLPARSWRGRSAKDLSVTILETDHGFQPCTHLEHANYLGRELQRAEFALLAGAAYVQD</sequence>
<proteinExistence type="predicted"/>
<comment type="caution">
    <text evidence="2">The sequence shown here is derived from an EMBL/GenBank/DDBJ whole genome shotgun (WGS) entry which is preliminary data.</text>
</comment>
<accession>A0A2P6VCX9</accession>
<dbReference type="AlphaFoldDB" id="A0A2P6VCX9"/>
<name>A0A2P6VCX9_9CHLO</name>
<protein>
    <submittedName>
        <fullName evidence="2">Uncharacterized conserved UCP037673</fullName>
    </submittedName>
</protein>
<evidence type="ECO:0000313" key="2">
    <source>
        <dbReference type="EMBL" id="PSC71945.1"/>
    </source>
</evidence>
<dbReference type="EMBL" id="LHPF02000012">
    <property type="protein sequence ID" value="PSC71945.1"/>
    <property type="molecule type" value="Genomic_DNA"/>
</dbReference>
<reference evidence="2 3" key="1">
    <citation type="journal article" date="2018" name="Plant J.">
        <title>Genome sequences of Chlorella sorokiniana UTEX 1602 and Micractinium conductrix SAG 241.80: implications to maltose excretion by a green alga.</title>
        <authorList>
            <person name="Arriola M.B."/>
            <person name="Velmurugan N."/>
            <person name="Zhang Y."/>
            <person name="Plunkett M.H."/>
            <person name="Hondzo H."/>
            <person name="Barney B.M."/>
        </authorList>
    </citation>
    <scope>NUCLEOTIDE SEQUENCE [LARGE SCALE GENOMIC DNA]</scope>
    <source>
        <strain evidence="2 3">SAG 241.80</strain>
    </source>
</reference>
<keyword evidence="3" id="KW-1185">Reference proteome</keyword>
<dbReference type="Pfam" id="PF14251">
    <property type="entry name" value="PterinBD-DUF4346"/>
    <property type="match status" value="1"/>
</dbReference>